<dbReference type="InterPro" id="IPR025857">
    <property type="entry name" value="MacB_PCD"/>
</dbReference>
<keyword evidence="7 8" id="KW-0472">Membrane</keyword>
<accession>A0A5S9NUE1</accession>
<sequence>MNSLSLFIGLRYTLSRRQSHLVAFISRVSTAGMVLAVAVLITVTSVMNGFDRELRERILAIVPHATVQGYKPITDWQDKVQIAQAHEGVEEAVPFSIMQGLLMSGGKVKSAIVYGVDDELEPKHSVLYQTLGGDALKTLSQAKTLVLGARLAVALGVGIGDSVNLVLPPQTRGALPKTDTFTVTALVNSGTELDEKLVLMHRRSIAAFRGQPAESVDGIRLYMTDLFDARNIANQVSEMTSLYYVSDWTRTHGNLYQAVQMSRKLVLLMVFIIVAVAAFNVVSTLVLAVNDKASDIAILRTLGCNNRQILNIFVVQGVVIGITGVALGVLFGVLSSLLVSDGVVLLESLTGIQFLDTRVYPVDHLPSAIHLSDVITICVVALGLSLVASVLPAWQAIRLHPATVLRYE</sequence>
<comment type="similarity">
    <text evidence="2">Belongs to the ABC-4 integral membrane protein family. LolC/E subfamily.</text>
</comment>
<dbReference type="InterPro" id="IPR003838">
    <property type="entry name" value="ABC3_permease_C"/>
</dbReference>
<keyword evidence="11" id="KW-0449">Lipoprotein</keyword>
<name>A0A5S9NUE1_9GAMM</name>
<evidence type="ECO:0000256" key="7">
    <source>
        <dbReference type="ARBA" id="ARBA00023136"/>
    </source>
</evidence>
<keyword evidence="3" id="KW-0813">Transport</keyword>
<dbReference type="InterPro" id="IPR051447">
    <property type="entry name" value="Lipoprotein-release_system"/>
</dbReference>
<evidence type="ECO:0000313" key="11">
    <source>
        <dbReference type="EMBL" id="CAA0091684.1"/>
    </source>
</evidence>
<evidence type="ECO:0000259" key="9">
    <source>
        <dbReference type="Pfam" id="PF02687"/>
    </source>
</evidence>
<evidence type="ECO:0000256" key="3">
    <source>
        <dbReference type="ARBA" id="ARBA00022448"/>
    </source>
</evidence>
<evidence type="ECO:0000313" key="12">
    <source>
        <dbReference type="Proteomes" id="UP000434580"/>
    </source>
</evidence>
<dbReference type="InterPro" id="IPR011925">
    <property type="entry name" value="LolCE_TM"/>
</dbReference>
<evidence type="ECO:0000256" key="8">
    <source>
        <dbReference type="SAM" id="Phobius"/>
    </source>
</evidence>
<keyword evidence="6 8" id="KW-1133">Transmembrane helix</keyword>
<comment type="subcellular location">
    <subcellularLocation>
        <location evidence="1">Cell membrane</location>
        <topology evidence="1">Multi-pass membrane protein</topology>
    </subcellularLocation>
</comment>
<dbReference type="Pfam" id="PF02687">
    <property type="entry name" value="FtsX"/>
    <property type="match status" value="1"/>
</dbReference>
<feature type="domain" description="ABC3 transporter permease C-terminal" evidence="9">
    <location>
        <begin position="268"/>
        <end position="401"/>
    </location>
</feature>
<dbReference type="EMBL" id="CACSII010000002">
    <property type="protein sequence ID" value="CAA0091684.1"/>
    <property type="molecule type" value="Genomic_DNA"/>
</dbReference>
<feature type="transmembrane region" description="Helical" evidence="8">
    <location>
        <begin position="21"/>
        <end position="47"/>
    </location>
</feature>
<dbReference type="PANTHER" id="PTHR30489">
    <property type="entry name" value="LIPOPROTEIN-RELEASING SYSTEM TRANSMEMBRANE PROTEIN LOLE"/>
    <property type="match status" value="1"/>
</dbReference>
<feature type="transmembrane region" description="Helical" evidence="8">
    <location>
        <begin position="265"/>
        <end position="289"/>
    </location>
</feature>
<evidence type="ECO:0000256" key="2">
    <source>
        <dbReference type="ARBA" id="ARBA00005236"/>
    </source>
</evidence>
<dbReference type="Proteomes" id="UP000434580">
    <property type="component" value="Unassembled WGS sequence"/>
</dbReference>
<dbReference type="Pfam" id="PF12704">
    <property type="entry name" value="MacB_PCD"/>
    <property type="match status" value="1"/>
</dbReference>
<dbReference type="GO" id="GO:0042953">
    <property type="term" value="P:lipoprotein transport"/>
    <property type="evidence" value="ECO:0007669"/>
    <property type="project" value="InterPro"/>
</dbReference>
<evidence type="ECO:0000256" key="1">
    <source>
        <dbReference type="ARBA" id="ARBA00004651"/>
    </source>
</evidence>
<reference evidence="11 12" key="1">
    <citation type="submission" date="2019-11" db="EMBL/GenBank/DDBJ databases">
        <authorList>
            <person name="Holert J."/>
        </authorList>
    </citation>
    <scope>NUCLEOTIDE SEQUENCE [LARGE SCALE GENOMIC DNA]</scope>
    <source>
        <strain evidence="11">BC5_2</strain>
    </source>
</reference>
<dbReference type="NCBIfam" id="TIGR02212">
    <property type="entry name" value="lolCE"/>
    <property type="match status" value="1"/>
</dbReference>
<dbReference type="GO" id="GO:0044874">
    <property type="term" value="P:lipoprotein localization to outer membrane"/>
    <property type="evidence" value="ECO:0007669"/>
    <property type="project" value="TreeGrafter"/>
</dbReference>
<dbReference type="GO" id="GO:0098797">
    <property type="term" value="C:plasma membrane protein complex"/>
    <property type="evidence" value="ECO:0007669"/>
    <property type="project" value="TreeGrafter"/>
</dbReference>
<protein>
    <submittedName>
        <fullName evidence="11">Lipoprotein-releasing system transmembrane protein LolE</fullName>
    </submittedName>
</protein>
<keyword evidence="4" id="KW-1003">Cell membrane</keyword>
<evidence type="ECO:0000256" key="5">
    <source>
        <dbReference type="ARBA" id="ARBA00022692"/>
    </source>
</evidence>
<evidence type="ECO:0000259" key="10">
    <source>
        <dbReference type="Pfam" id="PF12704"/>
    </source>
</evidence>
<dbReference type="PANTHER" id="PTHR30489:SF0">
    <property type="entry name" value="LIPOPROTEIN-RELEASING SYSTEM TRANSMEMBRANE PROTEIN LOLE"/>
    <property type="match status" value="1"/>
</dbReference>
<organism evidence="11 12">
    <name type="scientific">BD1-7 clade bacterium</name>
    <dbReference type="NCBI Taxonomy" id="2029982"/>
    <lineage>
        <taxon>Bacteria</taxon>
        <taxon>Pseudomonadati</taxon>
        <taxon>Pseudomonadota</taxon>
        <taxon>Gammaproteobacteria</taxon>
        <taxon>Cellvibrionales</taxon>
        <taxon>Spongiibacteraceae</taxon>
        <taxon>BD1-7 clade</taxon>
    </lineage>
</organism>
<evidence type="ECO:0000256" key="4">
    <source>
        <dbReference type="ARBA" id="ARBA00022475"/>
    </source>
</evidence>
<evidence type="ECO:0000256" key="6">
    <source>
        <dbReference type="ARBA" id="ARBA00022989"/>
    </source>
</evidence>
<feature type="transmembrane region" description="Helical" evidence="8">
    <location>
        <begin position="374"/>
        <end position="397"/>
    </location>
</feature>
<feature type="domain" description="MacB-like periplasmic core" evidence="10">
    <location>
        <begin position="29"/>
        <end position="205"/>
    </location>
</feature>
<feature type="transmembrane region" description="Helical" evidence="8">
    <location>
        <begin position="310"/>
        <end position="339"/>
    </location>
</feature>
<proteinExistence type="inferred from homology"/>
<dbReference type="OrthoDB" id="9808461at2"/>
<keyword evidence="5 8" id="KW-0812">Transmembrane</keyword>
<gene>
    <name evidence="11" type="primary">lolE_2</name>
    <name evidence="11" type="ORF">DPBNPPHM_03058</name>
</gene>
<dbReference type="AlphaFoldDB" id="A0A5S9NUE1"/>